<name>A0A0N4U8U7_DRAME</name>
<dbReference type="Proteomes" id="UP000274756">
    <property type="component" value="Unassembled WGS sequence"/>
</dbReference>
<evidence type="ECO:0000313" key="4">
    <source>
        <dbReference type="Proteomes" id="UP000274756"/>
    </source>
</evidence>
<evidence type="ECO:0000256" key="1">
    <source>
        <dbReference type="SAM" id="MobiDB-lite"/>
    </source>
</evidence>
<evidence type="ECO:0000313" key="5">
    <source>
        <dbReference type="WBParaSite" id="DME_0000348401-mRNA-1"/>
    </source>
</evidence>
<gene>
    <name evidence="2" type="ORF">DME_LOCUS350</name>
</gene>
<protein>
    <submittedName>
        <fullName evidence="2 5">Uncharacterized protein</fullName>
    </submittedName>
</protein>
<reference evidence="5" key="1">
    <citation type="submission" date="2017-02" db="UniProtKB">
        <authorList>
            <consortium name="WormBaseParasite"/>
        </authorList>
    </citation>
    <scope>IDENTIFICATION</scope>
</reference>
<proteinExistence type="predicted"/>
<keyword evidence="4" id="KW-1185">Reference proteome</keyword>
<evidence type="ECO:0000313" key="2">
    <source>
        <dbReference type="EMBL" id="VDN50377.1"/>
    </source>
</evidence>
<feature type="compositionally biased region" description="Polar residues" evidence="1">
    <location>
        <begin position="49"/>
        <end position="58"/>
    </location>
</feature>
<dbReference type="Proteomes" id="UP000038040">
    <property type="component" value="Unplaced"/>
</dbReference>
<accession>A0A0N4U8U7</accession>
<organism evidence="3 5">
    <name type="scientific">Dracunculus medinensis</name>
    <name type="common">Guinea worm</name>
    <dbReference type="NCBI Taxonomy" id="318479"/>
    <lineage>
        <taxon>Eukaryota</taxon>
        <taxon>Metazoa</taxon>
        <taxon>Ecdysozoa</taxon>
        <taxon>Nematoda</taxon>
        <taxon>Chromadorea</taxon>
        <taxon>Rhabditida</taxon>
        <taxon>Spirurina</taxon>
        <taxon>Dracunculoidea</taxon>
        <taxon>Dracunculidae</taxon>
        <taxon>Dracunculus</taxon>
    </lineage>
</organism>
<feature type="region of interest" description="Disordered" evidence="1">
    <location>
        <begin position="1"/>
        <end position="70"/>
    </location>
</feature>
<dbReference type="EMBL" id="UYYG01000002">
    <property type="protein sequence ID" value="VDN50377.1"/>
    <property type="molecule type" value="Genomic_DNA"/>
</dbReference>
<dbReference type="WBParaSite" id="DME_0000348401-mRNA-1">
    <property type="protein sequence ID" value="DME_0000348401-mRNA-1"/>
    <property type="gene ID" value="DME_0000348401"/>
</dbReference>
<feature type="compositionally biased region" description="Polar residues" evidence="1">
    <location>
        <begin position="92"/>
        <end position="102"/>
    </location>
</feature>
<feature type="region of interest" description="Disordered" evidence="1">
    <location>
        <begin position="83"/>
        <end position="102"/>
    </location>
</feature>
<reference evidence="2 4" key="2">
    <citation type="submission" date="2018-11" db="EMBL/GenBank/DDBJ databases">
        <authorList>
            <consortium name="Pathogen Informatics"/>
        </authorList>
    </citation>
    <scope>NUCLEOTIDE SEQUENCE [LARGE SCALE GENOMIC DNA]</scope>
</reference>
<sequence>MLPLLGGFGNQNALQPHFDQQHPSFPSYPTAPRSSYHAPYNLPNMQPAPLTQWQNEPANNPRGLDHPYNRDLHLSQADTLYAIPSKADPYNQGPNFLPTKNLSRNDIAKDSVTTAEMDHEAPQTPTRIDLNQQRKDVIDAQKAVLSKLRRRIRIFSN</sequence>
<dbReference type="AlphaFoldDB" id="A0A0N4U8U7"/>
<evidence type="ECO:0000313" key="3">
    <source>
        <dbReference type="Proteomes" id="UP000038040"/>
    </source>
</evidence>